<dbReference type="EMBL" id="UYJE01006859">
    <property type="protein sequence ID" value="VDI49642.1"/>
    <property type="molecule type" value="Genomic_DNA"/>
</dbReference>
<evidence type="ECO:0000256" key="6">
    <source>
        <dbReference type="ARBA" id="ARBA00022729"/>
    </source>
</evidence>
<feature type="signal peptide" evidence="13">
    <location>
        <begin position="1"/>
        <end position="25"/>
    </location>
</feature>
<dbReference type="InterPro" id="IPR003591">
    <property type="entry name" value="Leu-rich_rpt_typical-subtyp"/>
</dbReference>
<gene>
    <name evidence="14" type="ORF">MGAL_10B018733</name>
</gene>
<evidence type="ECO:0000256" key="9">
    <source>
        <dbReference type="ARBA" id="ARBA00023065"/>
    </source>
</evidence>
<evidence type="ECO:0000256" key="3">
    <source>
        <dbReference type="ARBA" id="ARBA00022475"/>
    </source>
</evidence>
<keyword evidence="5" id="KW-0812">Transmembrane</keyword>
<dbReference type="PROSITE" id="PS51450">
    <property type="entry name" value="LRR"/>
    <property type="match status" value="2"/>
</dbReference>
<evidence type="ECO:0000256" key="12">
    <source>
        <dbReference type="ARBA" id="ARBA00023303"/>
    </source>
</evidence>
<sequence>MHIFFVGTIKRSYFLVAAFILQASCDNNRVHEMKEWTECQFASSCICKKHIHDSDELLVDCSNKNLLFIPRLQNNLQDLSLQNNAISTIQDGIFEGNYLLKFLDLSCNRISKIRKNTFKGLNNLLSLDLSANNLKYENMSFESCAFHFLKNLKILNMKNNFHTSFLPDLWRLWTLESLSIDYVSDKIAVLTDNFIHLKHLRSLDLSGSTGNCKMSILTEAILLSLSQLTHINLSKCKIQYIYKGTFESLKNISELDVSLNTCLRFAGLANITTDLQYTAIKILKVNYIHSTFEMSTLLKTSHIWNLRNTSVARFEAAGNRIQRVEYGAAKYFPKSFESVNVRDNAFSFGKYLFDLVRLPITSLDISESSSSHNVLTSYIETCDSQSDTFTMNSENNWLSDLRSRFDFKIKKFDNFVARLPVPRKLRKISFTSSKMKFEIPKFGFITNELTHINFSDNILHTWTGPITNVNNMTVLDLSSNFCSNVSKIFFSKDFINLRY</sequence>
<evidence type="ECO:0000256" key="2">
    <source>
        <dbReference type="ARBA" id="ARBA00022448"/>
    </source>
</evidence>
<dbReference type="PANTHER" id="PTHR46473:SF10">
    <property type="entry name" value="LD45603P-RELATED"/>
    <property type="match status" value="1"/>
</dbReference>
<keyword evidence="2" id="KW-0813">Transport</keyword>
<keyword evidence="10" id="KW-0472">Membrane</keyword>
<evidence type="ECO:0000256" key="5">
    <source>
        <dbReference type="ARBA" id="ARBA00022692"/>
    </source>
</evidence>
<feature type="chain" id="PRO_5032749464" evidence="13">
    <location>
        <begin position="26"/>
        <end position="499"/>
    </location>
</feature>
<keyword evidence="8" id="KW-1133">Transmembrane helix</keyword>
<evidence type="ECO:0000256" key="1">
    <source>
        <dbReference type="ARBA" id="ARBA00004162"/>
    </source>
</evidence>
<evidence type="ECO:0000256" key="7">
    <source>
        <dbReference type="ARBA" id="ARBA00022737"/>
    </source>
</evidence>
<dbReference type="Proteomes" id="UP000596742">
    <property type="component" value="Unassembled WGS sequence"/>
</dbReference>
<evidence type="ECO:0000256" key="10">
    <source>
        <dbReference type="ARBA" id="ARBA00023136"/>
    </source>
</evidence>
<evidence type="ECO:0000256" key="13">
    <source>
        <dbReference type="SAM" id="SignalP"/>
    </source>
</evidence>
<proteinExistence type="predicted"/>
<dbReference type="PANTHER" id="PTHR46473">
    <property type="entry name" value="GH08155P"/>
    <property type="match status" value="1"/>
</dbReference>
<evidence type="ECO:0000313" key="15">
    <source>
        <dbReference type="Proteomes" id="UP000596742"/>
    </source>
</evidence>
<keyword evidence="9" id="KW-0406">Ion transport</keyword>
<dbReference type="Gene3D" id="3.80.10.10">
    <property type="entry name" value="Ribonuclease Inhibitor"/>
    <property type="match status" value="3"/>
</dbReference>
<evidence type="ECO:0000256" key="11">
    <source>
        <dbReference type="ARBA" id="ARBA00023157"/>
    </source>
</evidence>
<evidence type="ECO:0000256" key="8">
    <source>
        <dbReference type="ARBA" id="ARBA00022989"/>
    </source>
</evidence>
<comment type="caution">
    <text evidence="14">The sequence shown here is derived from an EMBL/GenBank/DDBJ whole genome shotgun (WGS) entry which is preliminary data.</text>
</comment>
<dbReference type="SUPFAM" id="SSF52058">
    <property type="entry name" value="L domain-like"/>
    <property type="match status" value="1"/>
</dbReference>
<dbReference type="GO" id="GO:0005886">
    <property type="term" value="C:plasma membrane"/>
    <property type="evidence" value="ECO:0007669"/>
    <property type="project" value="UniProtKB-SubCell"/>
</dbReference>
<dbReference type="InterPro" id="IPR032675">
    <property type="entry name" value="LRR_dom_sf"/>
</dbReference>
<keyword evidence="7" id="KW-0677">Repeat</keyword>
<keyword evidence="6 13" id="KW-0732">Signal</keyword>
<dbReference type="Pfam" id="PF13855">
    <property type="entry name" value="LRR_8"/>
    <property type="match status" value="1"/>
</dbReference>
<dbReference type="InterPro" id="IPR051432">
    <property type="entry name" value="KCNMA1_auxiliary"/>
</dbReference>
<protein>
    <submittedName>
        <fullName evidence="14">Uncharacterized protein</fullName>
    </submittedName>
</protein>
<keyword evidence="12" id="KW-0407">Ion channel</keyword>
<keyword evidence="15" id="KW-1185">Reference proteome</keyword>
<dbReference type="SMART" id="SM00369">
    <property type="entry name" value="LRR_TYP"/>
    <property type="match status" value="5"/>
</dbReference>
<dbReference type="OrthoDB" id="6130133at2759"/>
<dbReference type="InterPro" id="IPR001611">
    <property type="entry name" value="Leu-rich_rpt"/>
</dbReference>
<reference evidence="14" key="1">
    <citation type="submission" date="2018-11" db="EMBL/GenBank/DDBJ databases">
        <authorList>
            <person name="Alioto T."/>
            <person name="Alioto T."/>
        </authorList>
    </citation>
    <scope>NUCLEOTIDE SEQUENCE</scope>
</reference>
<accession>A0A8B6FJ41</accession>
<keyword evidence="3" id="KW-1003">Cell membrane</keyword>
<dbReference type="GO" id="GO:0034220">
    <property type="term" value="P:monoatomic ion transmembrane transport"/>
    <property type="evidence" value="ECO:0007669"/>
    <property type="project" value="UniProtKB-KW"/>
</dbReference>
<organism evidence="14 15">
    <name type="scientific">Mytilus galloprovincialis</name>
    <name type="common">Mediterranean mussel</name>
    <dbReference type="NCBI Taxonomy" id="29158"/>
    <lineage>
        <taxon>Eukaryota</taxon>
        <taxon>Metazoa</taxon>
        <taxon>Spiralia</taxon>
        <taxon>Lophotrochozoa</taxon>
        <taxon>Mollusca</taxon>
        <taxon>Bivalvia</taxon>
        <taxon>Autobranchia</taxon>
        <taxon>Pteriomorphia</taxon>
        <taxon>Mytilida</taxon>
        <taxon>Mytiloidea</taxon>
        <taxon>Mytilidae</taxon>
        <taxon>Mytilinae</taxon>
        <taxon>Mytilus</taxon>
    </lineage>
</organism>
<dbReference type="AlphaFoldDB" id="A0A8B6FJ41"/>
<keyword evidence="4" id="KW-0433">Leucine-rich repeat</keyword>
<evidence type="ECO:0000256" key="4">
    <source>
        <dbReference type="ARBA" id="ARBA00022614"/>
    </source>
</evidence>
<name>A0A8B6FJ41_MYTGA</name>
<keyword evidence="11" id="KW-1015">Disulfide bond</keyword>
<comment type="subcellular location">
    <subcellularLocation>
        <location evidence="1">Cell membrane</location>
        <topology evidence="1">Single-pass membrane protein</topology>
    </subcellularLocation>
</comment>
<evidence type="ECO:0000313" key="14">
    <source>
        <dbReference type="EMBL" id="VDI49642.1"/>
    </source>
</evidence>